<dbReference type="OrthoDB" id="9795980at2"/>
<dbReference type="Pfam" id="PF02482">
    <property type="entry name" value="Ribosomal_S30AE"/>
    <property type="match status" value="1"/>
</dbReference>
<reference evidence="7 8" key="1">
    <citation type="submission" date="2017-02" db="EMBL/GenBank/DDBJ databases">
        <title>Draft genome sequence of Moraxella lincolnii CCUG 9405T type strain.</title>
        <authorList>
            <person name="Salva-Serra F."/>
            <person name="Engstrom-Jakobsson H."/>
            <person name="Thorell K."/>
            <person name="Jaen-Luchoro D."/>
            <person name="Gonzales-Siles L."/>
            <person name="Karlsson R."/>
            <person name="Yazdan S."/>
            <person name="Boulund F."/>
            <person name="Johnning A."/>
            <person name="Engstrand L."/>
            <person name="Kristiansson E."/>
            <person name="Moore E."/>
        </authorList>
    </citation>
    <scope>NUCLEOTIDE SEQUENCE [LARGE SCALE GENOMIC DNA]</scope>
    <source>
        <strain evidence="7 8">CCUG 9405</strain>
    </source>
</reference>
<dbReference type="GO" id="GO:0022627">
    <property type="term" value="C:cytosolic small ribosomal subunit"/>
    <property type="evidence" value="ECO:0007669"/>
    <property type="project" value="TreeGrafter"/>
</dbReference>
<dbReference type="InterPro" id="IPR003489">
    <property type="entry name" value="RHF/RaiA"/>
</dbReference>
<dbReference type="InterPro" id="IPR050574">
    <property type="entry name" value="HPF/YfiA_ribosome-assoc"/>
</dbReference>
<dbReference type="PANTHER" id="PTHR33231:SF1">
    <property type="entry name" value="30S RIBOSOMAL PROTEIN"/>
    <property type="match status" value="1"/>
</dbReference>
<evidence type="ECO:0000256" key="6">
    <source>
        <dbReference type="SAM" id="Coils"/>
    </source>
</evidence>
<proteinExistence type="inferred from homology"/>
<dbReference type="Gene3D" id="3.30.160.100">
    <property type="entry name" value="Ribosome hibernation promotion factor-like"/>
    <property type="match status" value="1"/>
</dbReference>
<dbReference type="AlphaFoldDB" id="A0A1T0CJY6"/>
<dbReference type="Proteomes" id="UP000191094">
    <property type="component" value="Unassembled WGS sequence"/>
</dbReference>
<dbReference type="EMBL" id="MUYT01000001">
    <property type="protein sequence ID" value="OOS22666.1"/>
    <property type="molecule type" value="Genomic_DNA"/>
</dbReference>
<evidence type="ECO:0000256" key="2">
    <source>
        <dbReference type="ARBA" id="ARBA00038434"/>
    </source>
</evidence>
<dbReference type="PANTHER" id="PTHR33231">
    <property type="entry name" value="30S RIBOSOMAL PROTEIN"/>
    <property type="match status" value="1"/>
</dbReference>
<comment type="caution">
    <text evidence="7">The sequence shown here is derived from an EMBL/GenBank/DDBJ whole genome shotgun (WGS) entry which is preliminary data.</text>
</comment>
<evidence type="ECO:0000256" key="3">
    <source>
        <dbReference type="ARBA" id="ARBA00038695"/>
    </source>
</evidence>
<dbReference type="CDD" id="cd00552">
    <property type="entry name" value="RaiA"/>
    <property type="match status" value="1"/>
</dbReference>
<dbReference type="SUPFAM" id="SSF69754">
    <property type="entry name" value="Ribosome binding protein Y (YfiA homologue)"/>
    <property type="match status" value="1"/>
</dbReference>
<evidence type="ECO:0000256" key="1">
    <source>
        <dbReference type="ARBA" id="ARBA00022845"/>
    </source>
</evidence>
<comment type="subunit">
    <text evidence="3">Associates exclusively with 100S ribosomes, which are dimers of 70S ribosomes.</text>
</comment>
<evidence type="ECO:0000313" key="8">
    <source>
        <dbReference type="Proteomes" id="UP000191094"/>
    </source>
</evidence>
<keyword evidence="1" id="KW-0810">Translation regulation</keyword>
<evidence type="ECO:0000313" key="7">
    <source>
        <dbReference type="EMBL" id="OOS22666.1"/>
    </source>
</evidence>
<feature type="coiled-coil region" evidence="6">
    <location>
        <begin position="81"/>
        <end position="108"/>
    </location>
</feature>
<dbReference type="STRING" id="90241.B0682_00030"/>
<accession>A0A1T0CJY6</accession>
<keyword evidence="8" id="KW-1185">Reference proteome</keyword>
<dbReference type="NCBIfam" id="TIGR00741">
    <property type="entry name" value="yfiA"/>
    <property type="match status" value="1"/>
</dbReference>
<gene>
    <name evidence="7" type="ORF">B0682_00030</name>
</gene>
<evidence type="ECO:0000256" key="5">
    <source>
        <dbReference type="ARBA" id="ARBA00041319"/>
    </source>
</evidence>
<dbReference type="InterPro" id="IPR036567">
    <property type="entry name" value="RHF-like"/>
</dbReference>
<organism evidence="7 8">
    <name type="scientific">Lwoffella lincolnii</name>
    <dbReference type="NCBI Taxonomy" id="90241"/>
    <lineage>
        <taxon>Bacteria</taxon>
        <taxon>Pseudomonadati</taxon>
        <taxon>Pseudomonadota</taxon>
        <taxon>Gammaproteobacteria</taxon>
        <taxon>Moraxellales</taxon>
        <taxon>Moraxellaceae</taxon>
        <taxon>Lwoffella</taxon>
    </lineage>
</organism>
<sequence length="129" mass="15019">MNIIINSHHLTITDAMKEAVINKLSKVERHFDQIQSINVILSLDNHHSDSTHQGHNCYKAEAILRVSGKEMFVSSHDDDMYQAINQMADKLDRQIRKYKTRINHKHRNQKHHLWQSTDETVIDKAVVAV</sequence>
<keyword evidence="6" id="KW-0175">Coiled coil</keyword>
<comment type="similarity">
    <text evidence="2">Belongs to the HPF/YfiA ribosome-associated protein family. Short HPF subfamily.</text>
</comment>
<evidence type="ECO:0000256" key="4">
    <source>
        <dbReference type="ARBA" id="ARBA00041148"/>
    </source>
</evidence>
<protein>
    <recommendedName>
        <fullName evidence="4">Ribosome hibernation promoting factor</fullName>
    </recommendedName>
    <alternativeName>
        <fullName evidence="5">Hibernation factor HPF</fullName>
    </alternativeName>
</protein>
<name>A0A1T0CJY6_9GAMM</name>
<dbReference type="GO" id="GO:0043024">
    <property type="term" value="F:ribosomal small subunit binding"/>
    <property type="evidence" value="ECO:0007669"/>
    <property type="project" value="TreeGrafter"/>
</dbReference>
<dbReference type="GO" id="GO:0045900">
    <property type="term" value="P:negative regulation of translational elongation"/>
    <property type="evidence" value="ECO:0007669"/>
    <property type="project" value="TreeGrafter"/>
</dbReference>
<dbReference type="RefSeq" id="WP_078306069.1">
    <property type="nucleotide sequence ID" value="NZ_CP147511.1"/>
</dbReference>